<evidence type="ECO:0000313" key="4">
    <source>
        <dbReference type="Proteomes" id="UP000177555"/>
    </source>
</evidence>
<dbReference type="SUPFAM" id="SSF53271">
    <property type="entry name" value="PRTase-like"/>
    <property type="match status" value="1"/>
</dbReference>
<gene>
    <name evidence="3" type="ORF">A2867_03960</name>
</gene>
<dbReference type="CDD" id="cd06223">
    <property type="entry name" value="PRTases_typeI"/>
    <property type="match status" value="1"/>
</dbReference>
<dbReference type="Gene3D" id="3.30.1310.20">
    <property type="entry name" value="PRTase-like"/>
    <property type="match status" value="1"/>
</dbReference>
<evidence type="ECO:0000256" key="1">
    <source>
        <dbReference type="SAM" id="Coils"/>
    </source>
</evidence>
<dbReference type="InterPro" id="IPR000836">
    <property type="entry name" value="PRTase_dom"/>
</dbReference>
<dbReference type="Gene3D" id="3.40.50.2020">
    <property type="match status" value="1"/>
</dbReference>
<proteinExistence type="predicted"/>
<keyword evidence="1" id="KW-0175">Coiled coil</keyword>
<feature type="domain" description="Phosphoribosyltransferase" evidence="2">
    <location>
        <begin position="8"/>
        <end position="171"/>
    </location>
</feature>
<dbReference type="EMBL" id="MFCP01000033">
    <property type="protein sequence ID" value="OGE27691.1"/>
    <property type="molecule type" value="Genomic_DNA"/>
</dbReference>
<sequence length="217" mass="24023">MFKDRIAAGQLLANRMRNIQADLVLGIPRGGVVVAAVVAKKLNLPLDVVVTRKIGAPAQEELALGAIDPDGEVVWDSRLLKQLELKIENLKLKIREVKEEVKRREQLYRQGKSPLELNDKTVILVDDGIATGSTTLAAVRYLKRHGAKVILAIPVASEEALEKLRPEVSELVVLHTPEYFAAVGQFYHQFEAVTDEEVMYLLQQNGSSGHKAPFVLD</sequence>
<name>A0A1F5JGC4_9BACT</name>
<feature type="coiled-coil region" evidence="1">
    <location>
        <begin position="80"/>
        <end position="107"/>
    </location>
</feature>
<accession>A0A1F5JGC4</accession>
<comment type="caution">
    <text evidence="3">The sequence shown here is derived from an EMBL/GenBank/DDBJ whole genome shotgun (WGS) entry which is preliminary data.</text>
</comment>
<evidence type="ECO:0000313" key="3">
    <source>
        <dbReference type="EMBL" id="OGE27691.1"/>
    </source>
</evidence>
<protein>
    <recommendedName>
        <fullName evidence="2">Phosphoribosyltransferase domain-containing protein</fullName>
    </recommendedName>
</protein>
<organism evidence="3 4">
    <name type="scientific">Candidatus Daviesbacteria bacterium RIFCSPHIGHO2_01_FULL_40_11</name>
    <dbReference type="NCBI Taxonomy" id="1797762"/>
    <lineage>
        <taxon>Bacteria</taxon>
        <taxon>Candidatus Daviesiibacteriota</taxon>
    </lineage>
</organism>
<dbReference type="InterPro" id="IPR029057">
    <property type="entry name" value="PRTase-like"/>
</dbReference>
<dbReference type="Proteomes" id="UP000177555">
    <property type="component" value="Unassembled WGS sequence"/>
</dbReference>
<evidence type="ECO:0000259" key="2">
    <source>
        <dbReference type="Pfam" id="PF00156"/>
    </source>
</evidence>
<reference evidence="3 4" key="1">
    <citation type="journal article" date="2016" name="Nat. Commun.">
        <title>Thousands of microbial genomes shed light on interconnected biogeochemical processes in an aquifer system.</title>
        <authorList>
            <person name="Anantharaman K."/>
            <person name="Brown C.T."/>
            <person name="Hug L.A."/>
            <person name="Sharon I."/>
            <person name="Castelle C.J."/>
            <person name="Probst A.J."/>
            <person name="Thomas B.C."/>
            <person name="Singh A."/>
            <person name="Wilkins M.J."/>
            <person name="Karaoz U."/>
            <person name="Brodie E.L."/>
            <person name="Williams K.H."/>
            <person name="Hubbard S.S."/>
            <person name="Banfield J.F."/>
        </authorList>
    </citation>
    <scope>NUCLEOTIDE SEQUENCE [LARGE SCALE GENOMIC DNA]</scope>
</reference>
<dbReference type="AlphaFoldDB" id="A0A1F5JGC4"/>
<dbReference type="Pfam" id="PF00156">
    <property type="entry name" value="Pribosyltran"/>
    <property type="match status" value="1"/>
</dbReference>